<keyword evidence="2" id="KW-0560">Oxidoreductase</keyword>
<dbReference type="PANTHER" id="PTHR45348">
    <property type="entry name" value="HYPOTHETICAL OXIDOREDUCTASE (EUROFUNG)"/>
    <property type="match status" value="1"/>
</dbReference>
<dbReference type="Pfam" id="PF08240">
    <property type="entry name" value="ADH_N"/>
    <property type="match status" value="1"/>
</dbReference>
<reference evidence="4 5" key="1">
    <citation type="submission" date="2015-01" db="EMBL/GenBank/DDBJ databases">
        <title>The Genome Sequence of Fonsecaea multimorphosa CBS 102226.</title>
        <authorList>
            <consortium name="The Broad Institute Genomics Platform"/>
            <person name="Cuomo C."/>
            <person name="de Hoog S."/>
            <person name="Gorbushina A."/>
            <person name="Stielow B."/>
            <person name="Teixiera M."/>
            <person name="Abouelleil A."/>
            <person name="Chapman S.B."/>
            <person name="Priest M."/>
            <person name="Young S.K."/>
            <person name="Wortman J."/>
            <person name="Nusbaum C."/>
            <person name="Birren B."/>
        </authorList>
    </citation>
    <scope>NUCLEOTIDE SEQUENCE [LARGE SCALE GENOMIC DNA]</scope>
    <source>
        <strain evidence="4 5">CBS 102226</strain>
    </source>
</reference>
<dbReference type="SUPFAM" id="SSF51735">
    <property type="entry name" value="NAD(P)-binding Rossmann-fold domains"/>
    <property type="match status" value="1"/>
</dbReference>
<dbReference type="Gene3D" id="3.40.50.720">
    <property type="entry name" value="NAD(P)-binding Rossmann-like Domain"/>
    <property type="match status" value="1"/>
</dbReference>
<evidence type="ECO:0000259" key="3">
    <source>
        <dbReference type="SMART" id="SM00829"/>
    </source>
</evidence>
<evidence type="ECO:0000256" key="2">
    <source>
        <dbReference type="ARBA" id="ARBA00023002"/>
    </source>
</evidence>
<dbReference type="STRING" id="1442371.A0A0D2IW84"/>
<protein>
    <recommendedName>
        <fullName evidence="3">Enoyl reductase (ER) domain-containing protein</fullName>
    </recommendedName>
</protein>
<dbReference type="Pfam" id="PF00107">
    <property type="entry name" value="ADH_zinc_N"/>
    <property type="match status" value="1"/>
</dbReference>
<dbReference type="OrthoDB" id="48317at2759"/>
<dbReference type="PANTHER" id="PTHR45348:SF2">
    <property type="entry name" value="ZINC-TYPE ALCOHOL DEHYDROGENASE-LIKE PROTEIN C2E1P3.01"/>
    <property type="match status" value="1"/>
</dbReference>
<dbReference type="AlphaFoldDB" id="A0A0D2IW84"/>
<gene>
    <name evidence="4" type="ORF">Z520_02859</name>
</gene>
<keyword evidence="5" id="KW-1185">Reference proteome</keyword>
<comment type="similarity">
    <text evidence="1">Belongs to the zinc-containing alcohol dehydrogenase family.</text>
</comment>
<dbReference type="GeneID" id="27708605"/>
<evidence type="ECO:0000313" key="4">
    <source>
        <dbReference type="EMBL" id="KIY01307.1"/>
    </source>
</evidence>
<dbReference type="GO" id="GO:0016651">
    <property type="term" value="F:oxidoreductase activity, acting on NAD(P)H"/>
    <property type="evidence" value="ECO:0007669"/>
    <property type="project" value="InterPro"/>
</dbReference>
<dbReference type="SUPFAM" id="SSF50129">
    <property type="entry name" value="GroES-like"/>
    <property type="match status" value="1"/>
</dbReference>
<name>A0A0D2IW84_9EURO</name>
<dbReference type="EMBL" id="KN848065">
    <property type="protein sequence ID" value="KIY01307.1"/>
    <property type="molecule type" value="Genomic_DNA"/>
</dbReference>
<dbReference type="Proteomes" id="UP000053411">
    <property type="component" value="Unassembled WGS sequence"/>
</dbReference>
<dbReference type="InterPro" id="IPR036291">
    <property type="entry name" value="NAD(P)-bd_dom_sf"/>
</dbReference>
<dbReference type="InterPro" id="IPR013149">
    <property type="entry name" value="ADH-like_C"/>
</dbReference>
<evidence type="ECO:0000313" key="5">
    <source>
        <dbReference type="Proteomes" id="UP000053411"/>
    </source>
</evidence>
<dbReference type="RefSeq" id="XP_016635429.1">
    <property type="nucleotide sequence ID" value="XM_016773372.1"/>
</dbReference>
<accession>A0A0D2IW84</accession>
<evidence type="ECO:0000256" key="1">
    <source>
        <dbReference type="ARBA" id="ARBA00008072"/>
    </source>
</evidence>
<dbReference type="InterPro" id="IPR020843">
    <property type="entry name" value="ER"/>
</dbReference>
<dbReference type="Gene3D" id="3.90.180.10">
    <property type="entry name" value="Medium-chain alcohol dehydrogenases, catalytic domain"/>
    <property type="match status" value="1"/>
</dbReference>
<proteinExistence type="inferred from homology"/>
<dbReference type="SMART" id="SM00829">
    <property type="entry name" value="PKS_ER"/>
    <property type="match status" value="1"/>
</dbReference>
<dbReference type="CDD" id="cd08249">
    <property type="entry name" value="enoyl_reductase_like"/>
    <property type="match status" value="1"/>
</dbReference>
<dbReference type="InterPro" id="IPR011032">
    <property type="entry name" value="GroES-like_sf"/>
</dbReference>
<sequence>MAPINHAAWLKSKGAQEFVVEEAPYSHPSANEIVIRNRAVGINPGEISVQRLGVRVIGYPSILGSEVAGVVEEVGSALTSVFKPGDRVLARANRMVANKYAGYQHHVVLSPPLLARIPDHIKFTEAVVLPVGITTASSCLFDSTTLGLEMPPGNGGQGKTLLIWGASSAIGLAGVQLAAAAGYEVFGVASQHNHELVKSVGAARCYDRHSGSVVDEIVADLEGKEIVGAYDAISQKETTMALCEILHRSGSRKLIAAVLPVGDYVKHGVVIKTNFTVNVEKSGIGQHIWQNFLEPGLASGAVQCKPDAQVIGSNLGDIQKGLNLLAEGVSAKKIVVTLDE</sequence>
<dbReference type="VEuPathDB" id="FungiDB:Z520_02859"/>
<feature type="domain" description="Enoyl reductase (ER)" evidence="3">
    <location>
        <begin position="14"/>
        <end position="336"/>
    </location>
</feature>
<dbReference type="InterPro" id="IPR047122">
    <property type="entry name" value="Trans-enoyl_RdTase-like"/>
</dbReference>
<dbReference type="InterPro" id="IPR013154">
    <property type="entry name" value="ADH-like_N"/>
</dbReference>
<organism evidence="4 5">
    <name type="scientific">Fonsecaea multimorphosa CBS 102226</name>
    <dbReference type="NCBI Taxonomy" id="1442371"/>
    <lineage>
        <taxon>Eukaryota</taxon>
        <taxon>Fungi</taxon>
        <taxon>Dikarya</taxon>
        <taxon>Ascomycota</taxon>
        <taxon>Pezizomycotina</taxon>
        <taxon>Eurotiomycetes</taxon>
        <taxon>Chaetothyriomycetidae</taxon>
        <taxon>Chaetothyriales</taxon>
        <taxon>Herpotrichiellaceae</taxon>
        <taxon>Fonsecaea</taxon>
    </lineage>
</organism>